<evidence type="ECO:0000256" key="5">
    <source>
        <dbReference type="ARBA" id="ARBA00023136"/>
    </source>
</evidence>
<feature type="transmembrane region" description="Helical" evidence="6">
    <location>
        <begin position="20"/>
        <end position="41"/>
    </location>
</feature>
<feature type="domain" description="ABC3 transporter permease C-terminal" evidence="7">
    <location>
        <begin position="674"/>
        <end position="786"/>
    </location>
</feature>
<feature type="transmembrane region" description="Helical" evidence="6">
    <location>
        <begin position="756"/>
        <end position="776"/>
    </location>
</feature>
<dbReference type="Proteomes" id="UP000190367">
    <property type="component" value="Unassembled WGS sequence"/>
</dbReference>
<dbReference type="OrthoDB" id="5933722at2"/>
<dbReference type="Pfam" id="PF02687">
    <property type="entry name" value="FtsX"/>
    <property type="match status" value="2"/>
</dbReference>
<feature type="transmembrane region" description="Helical" evidence="6">
    <location>
        <begin position="378"/>
        <end position="402"/>
    </location>
</feature>
<dbReference type="GO" id="GO:0005886">
    <property type="term" value="C:plasma membrane"/>
    <property type="evidence" value="ECO:0007669"/>
    <property type="project" value="UniProtKB-SubCell"/>
</dbReference>
<keyword evidence="5 6" id="KW-0472">Membrane</keyword>
<evidence type="ECO:0000259" key="7">
    <source>
        <dbReference type="Pfam" id="PF02687"/>
    </source>
</evidence>
<keyword evidence="2" id="KW-1003">Cell membrane</keyword>
<feature type="transmembrane region" description="Helical" evidence="6">
    <location>
        <begin position="714"/>
        <end position="736"/>
    </location>
</feature>
<sequence length="793" mass="89781">MFRYNLQVILRTFKRFRSTFIINLIGLSTGLAGALLIYLWVLDELHFDKFHQLDSRLYQVMINEKNGDKVVTTEGTGGTVGDRLLKQVPEVEKSITTAPADWFQKFNITFNDNTVSAKGNFVGSDYFNVFSYKLIQGDKNEVLNNPGNVVVSRHLAEKLFQSTENAIGKVLQWKWQAFSKPCTITGVYEDMPHNSTYRFDFMLPFSVWKQIMPATEEQVTTTGPFTTFVVLKDGADPERFNSKMAGFLESNYKDVNSKMFIRKYSDAYLHGKYDNGVQVGGRIEYVRLFSLIAIFILLIACINFMNLSTARASTRMKEIGVRKALGASRYRLIAQFMGESVLITFISMLLAILMVLLILPQFNIMSGKHLTLHLDLQLLLMIIGITLFTGIISGSYPALYLSGFDPVATLKGKLISTSLGELWARRGLVIFQFTISVVFIVAVIIFYNQIRFIQSKNLGYNKDNVIYFEMEGRAMEGKDAFLAELKGVNGIENASSIQQKILMPSFMPSSNVQWDGKNDDNRIRFFELPVNYGLIETLGIQMAEGRAFSKDYGTDTSGVVLNQAAVKIMGLQDPVGKTIYIQKKATRVLGVAKNFHFNSLHEEIKPFIFRLSPDETMLVMARLKRGDETATIQRITDFYRQYNPGYSFEFKFLDNDFQQQYAAERLVSDLSKYFAILAIVISCLGLFGLAAFTAERRIKEIAIRKVMGATEGNIIYLLSADFMRILLISILIAIPASYFFTRSWLNDFAYRITLSPWYFVGAACVAIVTAWLTIGLQTIKAARVNPLECMRDA</sequence>
<feature type="domain" description="ABC3 transporter permease C-terminal" evidence="7">
    <location>
        <begin position="291"/>
        <end position="403"/>
    </location>
</feature>
<accession>A0A1T4TWI5</accession>
<dbReference type="AlphaFoldDB" id="A0A1T4TWI5"/>
<evidence type="ECO:0000256" key="1">
    <source>
        <dbReference type="ARBA" id="ARBA00004651"/>
    </source>
</evidence>
<reference evidence="10" key="1">
    <citation type="submission" date="2017-02" db="EMBL/GenBank/DDBJ databases">
        <authorList>
            <person name="Varghese N."/>
            <person name="Submissions S."/>
        </authorList>
    </citation>
    <scope>NUCLEOTIDE SEQUENCE [LARGE SCALE GENOMIC DNA]</scope>
    <source>
        <strain evidence="10">DSM 22224</strain>
    </source>
</reference>
<evidence type="ECO:0000313" key="10">
    <source>
        <dbReference type="Proteomes" id="UP000190367"/>
    </source>
</evidence>
<comment type="subcellular location">
    <subcellularLocation>
        <location evidence="1">Cell membrane</location>
        <topology evidence="1">Multi-pass membrane protein</topology>
    </subcellularLocation>
</comment>
<evidence type="ECO:0000256" key="4">
    <source>
        <dbReference type="ARBA" id="ARBA00022989"/>
    </source>
</evidence>
<proteinExistence type="predicted"/>
<feature type="transmembrane region" description="Helical" evidence="6">
    <location>
        <begin position="423"/>
        <end position="447"/>
    </location>
</feature>
<dbReference type="PANTHER" id="PTHR30572:SF18">
    <property type="entry name" value="ABC-TYPE MACROLIDE FAMILY EXPORT SYSTEM PERMEASE COMPONENT 2"/>
    <property type="match status" value="1"/>
</dbReference>
<dbReference type="STRING" id="634771.SAMN04488128_106480"/>
<dbReference type="InterPro" id="IPR025857">
    <property type="entry name" value="MacB_PCD"/>
</dbReference>
<feature type="domain" description="MacB-like periplasmic core" evidence="8">
    <location>
        <begin position="434"/>
        <end position="598"/>
    </location>
</feature>
<dbReference type="PANTHER" id="PTHR30572">
    <property type="entry name" value="MEMBRANE COMPONENT OF TRANSPORTER-RELATED"/>
    <property type="match status" value="1"/>
</dbReference>
<evidence type="ECO:0000256" key="3">
    <source>
        <dbReference type="ARBA" id="ARBA00022692"/>
    </source>
</evidence>
<protein>
    <submittedName>
        <fullName evidence="9">Duplicated orphan permease</fullName>
    </submittedName>
</protein>
<evidence type="ECO:0000259" key="8">
    <source>
        <dbReference type="Pfam" id="PF12704"/>
    </source>
</evidence>
<feature type="transmembrane region" description="Helical" evidence="6">
    <location>
        <begin position="332"/>
        <end position="358"/>
    </location>
</feature>
<keyword evidence="3 6" id="KW-0812">Transmembrane</keyword>
<evidence type="ECO:0000313" key="9">
    <source>
        <dbReference type="EMBL" id="SKA44822.1"/>
    </source>
</evidence>
<evidence type="ECO:0000256" key="6">
    <source>
        <dbReference type="SAM" id="Phobius"/>
    </source>
</evidence>
<dbReference type="InterPro" id="IPR003838">
    <property type="entry name" value="ABC3_permease_C"/>
</dbReference>
<feature type="transmembrane region" description="Helical" evidence="6">
    <location>
        <begin position="285"/>
        <end position="307"/>
    </location>
</feature>
<dbReference type="Pfam" id="PF12704">
    <property type="entry name" value="MacB_PCD"/>
    <property type="match status" value="2"/>
</dbReference>
<organism evidence="9 10">
    <name type="scientific">Chitinophaga eiseniae</name>
    <dbReference type="NCBI Taxonomy" id="634771"/>
    <lineage>
        <taxon>Bacteria</taxon>
        <taxon>Pseudomonadati</taxon>
        <taxon>Bacteroidota</taxon>
        <taxon>Chitinophagia</taxon>
        <taxon>Chitinophagales</taxon>
        <taxon>Chitinophagaceae</taxon>
        <taxon>Chitinophaga</taxon>
    </lineage>
</organism>
<dbReference type="GO" id="GO:0022857">
    <property type="term" value="F:transmembrane transporter activity"/>
    <property type="evidence" value="ECO:0007669"/>
    <property type="project" value="TreeGrafter"/>
</dbReference>
<dbReference type="EMBL" id="FUWZ01000006">
    <property type="protein sequence ID" value="SKA44822.1"/>
    <property type="molecule type" value="Genomic_DNA"/>
</dbReference>
<gene>
    <name evidence="9" type="ORF">SAMN04488128_106480</name>
</gene>
<keyword evidence="4 6" id="KW-1133">Transmembrane helix</keyword>
<evidence type="ECO:0000256" key="2">
    <source>
        <dbReference type="ARBA" id="ARBA00022475"/>
    </source>
</evidence>
<feature type="domain" description="MacB-like periplasmic core" evidence="8">
    <location>
        <begin position="21"/>
        <end position="244"/>
    </location>
</feature>
<name>A0A1T4TWI5_9BACT</name>
<feature type="transmembrane region" description="Helical" evidence="6">
    <location>
        <begin position="673"/>
        <end position="694"/>
    </location>
</feature>
<dbReference type="InterPro" id="IPR050250">
    <property type="entry name" value="Macrolide_Exporter_MacB"/>
</dbReference>
<keyword evidence="10" id="KW-1185">Reference proteome</keyword>
<dbReference type="RefSeq" id="WP_078672814.1">
    <property type="nucleotide sequence ID" value="NZ_FUWZ01000006.1"/>
</dbReference>